<evidence type="ECO:0000313" key="10">
    <source>
        <dbReference type="Proteomes" id="UP000076577"/>
    </source>
</evidence>
<dbReference type="Proteomes" id="UP000076577">
    <property type="component" value="Unassembled WGS sequence"/>
</dbReference>
<keyword evidence="6" id="KW-0472">Membrane</keyword>
<dbReference type="InterPro" id="IPR005017">
    <property type="entry name" value="OMPP1/FadL/TodX"/>
</dbReference>
<comment type="caution">
    <text evidence="9">The sequence shown here is derived from an EMBL/GenBank/DDBJ whole genome shotgun (WGS) entry which is preliminary data.</text>
</comment>
<feature type="chain" id="PRO_5007827838" evidence="8">
    <location>
        <begin position="27"/>
        <end position="405"/>
    </location>
</feature>
<dbReference type="PANTHER" id="PTHR35093">
    <property type="entry name" value="OUTER MEMBRANE PROTEIN NMB0088-RELATED"/>
    <property type="match status" value="1"/>
</dbReference>
<feature type="signal peptide" evidence="8">
    <location>
        <begin position="1"/>
        <end position="26"/>
    </location>
</feature>
<dbReference type="Gene3D" id="2.40.160.60">
    <property type="entry name" value="Outer membrane protein transport protein (OMPP1/FadL/TodX)"/>
    <property type="match status" value="1"/>
</dbReference>
<organism evidence="9 10">
    <name type="scientific">Pseudovibrio axinellae</name>
    <dbReference type="NCBI Taxonomy" id="989403"/>
    <lineage>
        <taxon>Bacteria</taxon>
        <taxon>Pseudomonadati</taxon>
        <taxon>Pseudomonadota</taxon>
        <taxon>Alphaproteobacteria</taxon>
        <taxon>Hyphomicrobiales</taxon>
        <taxon>Stappiaceae</taxon>
        <taxon>Pseudovibrio</taxon>
    </lineage>
</organism>
<evidence type="ECO:0000256" key="6">
    <source>
        <dbReference type="ARBA" id="ARBA00023136"/>
    </source>
</evidence>
<keyword evidence="7" id="KW-0998">Cell outer membrane</keyword>
<comment type="similarity">
    <text evidence="2">Belongs to the OmpP1/FadL family.</text>
</comment>
<evidence type="ECO:0000256" key="7">
    <source>
        <dbReference type="ARBA" id="ARBA00023237"/>
    </source>
</evidence>
<evidence type="ECO:0000256" key="2">
    <source>
        <dbReference type="ARBA" id="ARBA00008163"/>
    </source>
</evidence>
<evidence type="ECO:0000256" key="1">
    <source>
        <dbReference type="ARBA" id="ARBA00004571"/>
    </source>
</evidence>
<dbReference type="PATRIC" id="fig|989403.3.peg.935"/>
<dbReference type="Pfam" id="PF03349">
    <property type="entry name" value="Toluene_X"/>
    <property type="match status" value="1"/>
</dbReference>
<gene>
    <name evidence="9" type="ORF">PsAD2_00878</name>
</gene>
<dbReference type="OrthoDB" id="6679728at2"/>
<evidence type="ECO:0000256" key="4">
    <source>
        <dbReference type="ARBA" id="ARBA00022692"/>
    </source>
</evidence>
<evidence type="ECO:0000313" key="9">
    <source>
        <dbReference type="EMBL" id="KZL21579.1"/>
    </source>
</evidence>
<sequence>MRVLKLMARTTVLGCAVSMIPAAAFAGGWSTEGIASYDLLFAEERFGFEFQSTYGFRNVDFKNASTTQSSIFGSYPLPGEDGADDIAADLWIGSAAVKMGLTDNLDFFARVSEPFEVREAPGFDWNGQYAIGETIGDTLSVEGMLSYRHEVSDGRFFRVFGGVRTMQMDFSQQAALYGTLAAPTLATSSDLAFGYRIGAAFEVPEIALRALVSYESAVDLDMEGALTDQGFLFTNAVAETTLPQSFEVKVQSGVAPGWLVSLGVKWTDWSVMQEASANLIGGEGALIPVLDGSTTRDLSYSDGWIVEAGVGHQLTDKLALGSSVIWDKGIGGPYSDYYAFTLGGAYDLGEHVTLSLGGTAIYKTADEGNYNVAIDLGGGPSVTNTDYEYDSSWNFALSSKLRFTF</sequence>
<dbReference type="GO" id="GO:0009279">
    <property type="term" value="C:cell outer membrane"/>
    <property type="evidence" value="ECO:0007669"/>
    <property type="project" value="UniProtKB-SubCell"/>
</dbReference>
<evidence type="ECO:0000256" key="3">
    <source>
        <dbReference type="ARBA" id="ARBA00022452"/>
    </source>
</evidence>
<name>A0A161V987_9HYPH</name>
<accession>A0A161V987</accession>
<dbReference type="GO" id="GO:0015483">
    <property type="term" value="F:long-chain fatty acid transporting porin activity"/>
    <property type="evidence" value="ECO:0007669"/>
    <property type="project" value="TreeGrafter"/>
</dbReference>
<protein>
    <submittedName>
        <fullName evidence="9">Outer membrane protein transport protein (OMPP1/FadL/TodX)</fullName>
    </submittedName>
</protein>
<keyword evidence="10" id="KW-1185">Reference proteome</keyword>
<comment type="subcellular location">
    <subcellularLocation>
        <location evidence="1">Cell outer membrane</location>
        <topology evidence="1">Multi-pass membrane protein</topology>
    </subcellularLocation>
</comment>
<dbReference type="RefSeq" id="WP_068002672.1">
    <property type="nucleotide sequence ID" value="NZ_FOFM01000006.1"/>
</dbReference>
<reference evidence="9 10" key="1">
    <citation type="journal article" date="2016" name="Front. Microbiol.">
        <title>Comparative Genomic Analysis Reveals a Diverse Repertoire of Genes Involved in Prokaryote-Eukaryote Interactions within the Pseudovibrio Genus.</title>
        <authorList>
            <person name="Romano S."/>
            <person name="Fernandez-Guerra A."/>
            <person name="Reen F.J."/>
            <person name="Glockner F.O."/>
            <person name="Crowley S.P."/>
            <person name="O'Sullivan O."/>
            <person name="Cotter P.D."/>
            <person name="Adams C."/>
            <person name="Dobson A.D."/>
            <person name="O'Gara F."/>
        </authorList>
    </citation>
    <scope>NUCLEOTIDE SEQUENCE [LARGE SCALE GENOMIC DNA]</scope>
    <source>
        <strain evidence="9 10">Ad2</strain>
    </source>
</reference>
<dbReference type="SUPFAM" id="SSF56935">
    <property type="entry name" value="Porins"/>
    <property type="match status" value="1"/>
</dbReference>
<dbReference type="PANTHER" id="PTHR35093:SF8">
    <property type="entry name" value="OUTER MEMBRANE PROTEIN NMB0088-RELATED"/>
    <property type="match status" value="1"/>
</dbReference>
<dbReference type="AlphaFoldDB" id="A0A161V987"/>
<dbReference type="STRING" id="989403.SAMN05421798_106149"/>
<evidence type="ECO:0000256" key="8">
    <source>
        <dbReference type="SAM" id="SignalP"/>
    </source>
</evidence>
<keyword evidence="3" id="KW-1134">Transmembrane beta strand</keyword>
<keyword evidence="4" id="KW-0812">Transmembrane</keyword>
<evidence type="ECO:0000256" key="5">
    <source>
        <dbReference type="ARBA" id="ARBA00022729"/>
    </source>
</evidence>
<proteinExistence type="inferred from homology"/>
<keyword evidence="5 8" id="KW-0732">Signal</keyword>
<dbReference type="EMBL" id="LMCB01000004">
    <property type="protein sequence ID" value="KZL21579.1"/>
    <property type="molecule type" value="Genomic_DNA"/>
</dbReference>